<reference evidence="4" key="3">
    <citation type="submission" date="2025-09" db="UniProtKB">
        <authorList>
            <consortium name="Ensembl"/>
        </authorList>
    </citation>
    <scope>IDENTIFICATION</scope>
    <source>
        <strain evidence="4">Thoroughbred</strain>
    </source>
</reference>
<evidence type="ECO:0000256" key="2">
    <source>
        <dbReference type="ARBA" id="ARBA00022490"/>
    </source>
</evidence>
<organism evidence="4 5">
    <name type="scientific">Equus caballus</name>
    <name type="common">Horse</name>
    <dbReference type="NCBI Taxonomy" id="9796"/>
    <lineage>
        <taxon>Eukaryota</taxon>
        <taxon>Metazoa</taxon>
        <taxon>Chordata</taxon>
        <taxon>Craniata</taxon>
        <taxon>Vertebrata</taxon>
        <taxon>Euteleostomi</taxon>
        <taxon>Mammalia</taxon>
        <taxon>Eutheria</taxon>
        <taxon>Laurasiatheria</taxon>
        <taxon>Perissodactyla</taxon>
        <taxon>Equidae</taxon>
        <taxon>Equus</taxon>
    </lineage>
</organism>
<dbReference type="Pfam" id="PF14444">
    <property type="entry name" value="S1-like"/>
    <property type="match status" value="1"/>
</dbReference>
<evidence type="ECO:0000259" key="3">
    <source>
        <dbReference type="Pfam" id="PF14444"/>
    </source>
</evidence>
<dbReference type="PANTHER" id="PTHR45418:SF1">
    <property type="entry name" value="CANCER_TESTIS ANTIGEN 55"/>
    <property type="match status" value="1"/>
</dbReference>
<reference evidence="4 5" key="1">
    <citation type="journal article" date="2009" name="Science">
        <title>Genome sequence, comparative analysis, and population genetics of the domestic horse.</title>
        <authorList>
            <consortium name="Broad Institute Genome Sequencing Platform"/>
            <consortium name="Broad Institute Whole Genome Assembly Team"/>
            <person name="Wade C.M."/>
            <person name="Giulotto E."/>
            <person name="Sigurdsson S."/>
            <person name="Zoli M."/>
            <person name="Gnerre S."/>
            <person name="Imsland F."/>
            <person name="Lear T.L."/>
            <person name="Adelson D.L."/>
            <person name="Bailey E."/>
            <person name="Bellone R.R."/>
            <person name="Bloecker H."/>
            <person name="Distl O."/>
            <person name="Edgar R.C."/>
            <person name="Garber M."/>
            <person name="Leeb T."/>
            <person name="Mauceli E."/>
            <person name="MacLeod J.N."/>
            <person name="Penedo M.C.T."/>
            <person name="Raison J.M."/>
            <person name="Sharpe T."/>
            <person name="Vogel J."/>
            <person name="Andersson L."/>
            <person name="Antczak D.F."/>
            <person name="Biagi T."/>
            <person name="Binns M.M."/>
            <person name="Chowdhary B.P."/>
            <person name="Coleman S.J."/>
            <person name="Della Valle G."/>
            <person name="Fryc S."/>
            <person name="Guerin G."/>
            <person name="Hasegawa T."/>
            <person name="Hill E.W."/>
            <person name="Jurka J."/>
            <person name="Kiialainen A."/>
            <person name="Lindgren G."/>
            <person name="Liu J."/>
            <person name="Magnani E."/>
            <person name="Mickelson J.R."/>
            <person name="Murray J."/>
            <person name="Nergadze S.G."/>
            <person name="Onofrio R."/>
            <person name="Pedroni S."/>
            <person name="Piras M.F."/>
            <person name="Raudsepp T."/>
            <person name="Rocchi M."/>
            <person name="Roeed K.H."/>
            <person name="Ryder O.A."/>
            <person name="Searle S."/>
            <person name="Skow L."/>
            <person name="Swinburne J.E."/>
            <person name="Syvaenen A.C."/>
            <person name="Tozaki T."/>
            <person name="Valberg S.J."/>
            <person name="Vaudin M."/>
            <person name="White J.R."/>
            <person name="Zody M.C."/>
            <person name="Lander E.S."/>
            <person name="Lindblad-Toh K."/>
        </authorList>
    </citation>
    <scope>NUCLEOTIDE SEQUENCE [LARGE SCALE GENOMIC DNA]</scope>
    <source>
        <strain evidence="4 5">Thoroughbred</strain>
    </source>
</reference>
<dbReference type="InterPro" id="IPR025223">
    <property type="entry name" value="S1-like_RNA-bd_dom"/>
</dbReference>
<evidence type="ECO:0000256" key="1">
    <source>
        <dbReference type="ARBA" id="ARBA00004496"/>
    </source>
</evidence>
<accession>A0A9L0TQX0</accession>
<dbReference type="AlphaFoldDB" id="A0A9L0TQX0"/>
<protein>
    <recommendedName>
        <fullName evidence="3">S1-like RNA binding domain-containing protein</fullName>
    </recommendedName>
</protein>
<evidence type="ECO:0000313" key="4">
    <source>
        <dbReference type="Ensembl" id="ENSECAP00000089551.1"/>
    </source>
</evidence>
<comment type="subcellular location">
    <subcellularLocation>
        <location evidence="1">Cytoplasm</location>
    </subcellularLocation>
</comment>
<reference evidence="4" key="2">
    <citation type="submission" date="2025-08" db="UniProtKB">
        <authorList>
            <consortium name="Ensembl"/>
        </authorList>
    </citation>
    <scope>IDENTIFICATION</scope>
    <source>
        <strain evidence="4">Thoroughbred</strain>
    </source>
</reference>
<proteinExistence type="predicted"/>
<keyword evidence="2" id="KW-0963">Cytoplasm</keyword>
<dbReference type="Proteomes" id="UP000002281">
    <property type="component" value="Chromosome X"/>
</dbReference>
<name>A0A9L0TQX0_HORSE</name>
<sequence>MAAPSPAVPKVQQDVTTPGTRPLSLTRLCCQYRVHTQKRESRLTQRTLASGRWFCNPLRGLYDTRFKTVQGVVTKLCDDYGLIDELIYFSSDVVTGSVPLKVGQKVTAVVEEDETSHGLKAIKVDAFYDDCHGDGLSDSYSRVSFACITSPMESADYLNHTTYFSLDVVCKGFEPYQGDRVEVDFSIQPDTQSRKALSVKPRRHKHVHEVCITSLHGRNGVIDECIFFTLDSLKLPDGYIPRVSDIVNAVVVESIQSCYNWRAISMTLVKRW</sequence>
<dbReference type="GO" id="GO:0005737">
    <property type="term" value="C:cytoplasm"/>
    <property type="evidence" value="ECO:0007669"/>
    <property type="project" value="UniProtKB-SubCell"/>
</dbReference>
<dbReference type="Ensembl" id="ENSECAT00000089050.1">
    <property type="protein sequence ID" value="ENSECAP00000089551.1"/>
    <property type="gene ID" value="ENSECAG00000023653.4"/>
</dbReference>
<evidence type="ECO:0000313" key="5">
    <source>
        <dbReference type="Proteomes" id="UP000002281"/>
    </source>
</evidence>
<feature type="domain" description="S1-like RNA binding" evidence="3">
    <location>
        <begin position="68"/>
        <end position="106"/>
    </location>
</feature>
<dbReference type="GeneTree" id="ENSGT00940000164063"/>
<keyword evidence="5" id="KW-1185">Reference proteome</keyword>
<dbReference type="PANTHER" id="PTHR45418">
    <property type="entry name" value="CANCER/TESTIS ANTIGEN 55"/>
    <property type="match status" value="1"/>
</dbReference>